<organism evidence="8 9">
    <name type="scientific">Bremerella cremea</name>
    <dbReference type="NCBI Taxonomy" id="1031537"/>
    <lineage>
        <taxon>Bacteria</taxon>
        <taxon>Pseudomonadati</taxon>
        <taxon>Planctomycetota</taxon>
        <taxon>Planctomycetia</taxon>
        <taxon>Pirellulales</taxon>
        <taxon>Pirellulaceae</taxon>
        <taxon>Bremerella</taxon>
    </lineage>
</organism>
<sequence length="559" mass="60341">MSQSVVETQKQAAGSKPNEVANSESSTNAPPGSTTQLPSQSLARRVVAFCGASVGPCLVLLAFAGLFAFGHYTDWKMPKFAALTGKVAPADADWCDEHGVPESICVECDESLMPKTPDFGWCSKHGIHNCVLDHPELAQLNETPAISSADRSRAELAMSMPLSKENNSGCLTYLKRIQFASVDAVAQAGVDVELVERRPIEQTVSGSGEILYDPTRTASFASRASGSVWRVEKTLGDRVEEGEVLALVEAEQVGDLKTSLIRALAEQSLQRQNVERLKIAKGAVAGVRLLEADADLAKAKAEVLSIAQSMENLGLSPDIQSLAQLSEREAFEQLRFLGIPQTLRSSVKAQVSSANFLPVRSSISGLIVERNVTQGEVVDTRRPLFRIVDTSQMWLMLEVPLEDVQQVEVGQKVHFQADGSSSQVLGQVDWISTGADSQTRMVKVRAVLPNPKGKLRDKTYGIGDIVLREEENAIAVPAESVHSEGCCRIVFVRDKHYFDSPESPKVFHVRSVRLGAYQDGFTEIVAGVLPGEVVATTGSDVLRAQLLKNGLGAGCCVDE</sequence>
<comment type="caution">
    <text evidence="8">The sequence shown here is derived from an EMBL/GenBank/DDBJ whole genome shotgun (WGS) entry which is preliminary data.</text>
</comment>
<protein>
    <submittedName>
        <fullName evidence="8">HlyD family efflux transporter periplasmic adaptor subunit</fullName>
    </submittedName>
</protein>
<reference evidence="8 9" key="1">
    <citation type="submission" date="2018-07" db="EMBL/GenBank/DDBJ databases">
        <title>Comparative genomes isolates from brazilian mangrove.</title>
        <authorList>
            <person name="De Araujo J.E."/>
            <person name="Taketani R.G."/>
            <person name="Silva M.C.P."/>
            <person name="Lourenco M.V."/>
            <person name="Oliveira V.M."/>
            <person name="Andreote F.D."/>
        </authorList>
    </citation>
    <scope>NUCLEOTIDE SEQUENCE [LARGE SCALE GENOMIC DNA]</scope>
    <source>
        <strain evidence="8 9">HEX PRIS-MGV</strain>
    </source>
</reference>
<gene>
    <name evidence="8" type="ORF">DTL42_19610</name>
</gene>
<dbReference type="AlphaFoldDB" id="A0A368KQ21"/>
<dbReference type="EMBL" id="QPEX01000044">
    <property type="protein sequence ID" value="RCS42040.1"/>
    <property type="molecule type" value="Genomic_DNA"/>
</dbReference>
<feature type="domain" description="CusB-like beta-barrel" evidence="5">
    <location>
        <begin position="393"/>
        <end position="456"/>
    </location>
</feature>
<dbReference type="InterPro" id="IPR058649">
    <property type="entry name" value="CzcB_C"/>
</dbReference>
<dbReference type="InterPro" id="IPR058792">
    <property type="entry name" value="Beta-barrel_RND_2"/>
</dbReference>
<feature type="transmembrane region" description="Helical" evidence="4">
    <location>
        <begin position="46"/>
        <end position="69"/>
    </location>
</feature>
<feature type="compositionally biased region" description="Polar residues" evidence="3">
    <location>
        <begin position="1"/>
        <end position="12"/>
    </location>
</feature>
<dbReference type="GO" id="GO:0046914">
    <property type="term" value="F:transition metal ion binding"/>
    <property type="evidence" value="ECO:0007669"/>
    <property type="project" value="TreeGrafter"/>
</dbReference>
<proteinExistence type="inferred from homology"/>
<evidence type="ECO:0000313" key="8">
    <source>
        <dbReference type="EMBL" id="RCS42040.1"/>
    </source>
</evidence>
<evidence type="ECO:0000256" key="1">
    <source>
        <dbReference type="ARBA" id="ARBA00009477"/>
    </source>
</evidence>
<evidence type="ECO:0000256" key="3">
    <source>
        <dbReference type="SAM" id="MobiDB-lite"/>
    </source>
</evidence>
<feature type="compositionally biased region" description="Polar residues" evidence="3">
    <location>
        <begin position="20"/>
        <end position="37"/>
    </location>
</feature>
<dbReference type="Pfam" id="PF25975">
    <property type="entry name" value="CzcB_C"/>
    <property type="match status" value="1"/>
</dbReference>
<dbReference type="Gene3D" id="2.40.420.20">
    <property type="match status" value="1"/>
</dbReference>
<evidence type="ECO:0000313" key="9">
    <source>
        <dbReference type="Proteomes" id="UP000253562"/>
    </source>
</evidence>
<feature type="domain" description="CzcB-like C-terminal circularly permuted SH3-like" evidence="7">
    <location>
        <begin position="474"/>
        <end position="542"/>
    </location>
</feature>
<dbReference type="GO" id="GO:0015679">
    <property type="term" value="P:plasma membrane copper ion transport"/>
    <property type="evidence" value="ECO:0007669"/>
    <property type="project" value="TreeGrafter"/>
</dbReference>
<name>A0A368KQ21_9BACT</name>
<dbReference type="PANTHER" id="PTHR30097:SF4">
    <property type="entry name" value="SLR6042 PROTEIN"/>
    <property type="match status" value="1"/>
</dbReference>
<keyword evidence="4" id="KW-1133">Transmembrane helix</keyword>
<feature type="domain" description="CzcB-like barrel-sandwich hybrid" evidence="6">
    <location>
        <begin position="216"/>
        <end position="389"/>
    </location>
</feature>
<feature type="region of interest" description="Disordered" evidence="3">
    <location>
        <begin position="1"/>
        <end position="37"/>
    </location>
</feature>
<keyword evidence="4" id="KW-0472">Membrane</keyword>
<comment type="similarity">
    <text evidence="1">Belongs to the membrane fusion protein (MFP) (TC 8.A.1) family.</text>
</comment>
<evidence type="ECO:0000259" key="6">
    <source>
        <dbReference type="Pfam" id="PF25973"/>
    </source>
</evidence>
<evidence type="ECO:0000256" key="4">
    <source>
        <dbReference type="SAM" id="Phobius"/>
    </source>
</evidence>
<dbReference type="SUPFAM" id="SSF111369">
    <property type="entry name" value="HlyD-like secretion proteins"/>
    <property type="match status" value="1"/>
</dbReference>
<dbReference type="InterPro" id="IPR058647">
    <property type="entry name" value="BSH_CzcB-like"/>
</dbReference>
<dbReference type="Pfam" id="PF25954">
    <property type="entry name" value="Beta-barrel_RND_2"/>
    <property type="match status" value="1"/>
</dbReference>
<keyword evidence="2" id="KW-0813">Transport</keyword>
<evidence type="ECO:0000256" key="2">
    <source>
        <dbReference type="ARBA" id="ARBA00022448"/>
    </source>
</evidence>
<dbReference type="GO" id="GO:0060003">
    <property type="term" value="P:copper ion export"/>
    <property type="evidence" value="ECO:0007669"/>
    <property type="project" value="TreeGrafter"/>
</dbReference>
<keyword evidence="4" id="KW-0812">Transmembrane</keyword>
<dbReference type="Gene3D" id="2.40.30.170">
    <property type="match status" value="1"/>
</dbReference>
<accession>A0A368KQ21</accession>
<evidence type="ECO:0000259" key="7">
    <source>
        <dbReference type="Pfam" id="PF25975"/>
    </source>
</evidence>
<dbReference type="Pfam" id="PF25973">
    <property type="entry name" value="BSH_CzcB"/>
    <property type="match status" value="1"/>
</dbReference>
<dbReference type="PANTHER" id="PTHR30097">
    <property type="entry name" value="CATION EFFLUX SYSTEM PROTEIN CUSB"/>
    <property type="match status" value="1"/>
</dbReference>
<evidence type="ECO:0000259" key="5">
    <source>
        <dbReference type="Pfam" id="PF25954"/>
    </source>
</evidence>
<dbReference type="OrthoDB" id="9806939at2"/>
<dbReference type="Proteomes" id="UP000253562">
    <property type="component" value="Unassembled WGS sequence"/>
</dbReference>
<dbReference type="FunFam" id="2.40.30.170:FF:000010">
    <property type="entry name" value="Efflux RND transporter periplasmic adaptor subunit"/>
    <property type="match status" value="1"/>
</dbReference>
<dbReference type="InterPro" id="IPR051909">
    <property type="entry name" value="MFP_Cation_Efflux"/>
</dbReference>
<dbReference type="GO" id="GO:0030288">
    <property type="term" value="C:outer membrane-bounded periplasmic space"/>
    <property type="evidence" value="ECO:0007669"/>
    <property type="project" value="TreeGrafter"/>
</dbReference>